<feature type="compositionally biased region" description="Basic and acidic residues" evidence="1">
    <location>
        <begin position="54"/>
        <end position="71"/>
    </location>
</feature>
<organism evidence="2">
    <name type="scientific">Acinetobacter sp. OP5</name>
    <dbReference type="NCBI Taxonomy" id="1203253"/>
    <lineage>
        <taxon>Bacteria</taxon>
        <taxon>Pseudomonadati</taxon>
        <taxon>Pseudomonadota</taxon>
        <taxon>Gammaproteobacteria</taxon>
        <taxon>Moraxellales</taxon>
        <taxon>Moraxellaceae</taxon>
        <taxon>Acinetobacter</taxon>
    </lineage>
</organism>
<sequence>MSREVKLSHEEVERVSLRAEGTKKGDNGNPKLSKDYPDMAIHSGYTVQTQQRRPKIEQGHAHIGCKEGETS</sequence>
<reference evidence="2" key="2">
    <citation type="journal article" date="2013" name="Bioresour. Technol.">
        <title>Catabolism of 4-alkylphenols by Acinetobacter sp. OP5: genetic organization of the oph gene cluster and characterization of alkylcatechol 2, 3-dioxygenase.</title>
        <authorList>
            <person name="Tuan N.N."/>
            <person name="Lin Y.W."/>
            <person name="Huang S.L."/>
        </authorList>
    </citation>
    <scope>NUCLEOTIDE SEQUENCE</scope>
    <source>
        <strain evidence="2">OP5</strain>
    </source>
</reference>
<proteinExistence type="predicted"/>
<feature type="region of interest" description="Disordered" evidence="1">
    <location>
        <begin position="1"/>
        <end position="71"/>
    </location>
</feature>
<dbReference type="AlphaFoldDB" id="I6U563"/>
<feature type="compositionally biased region" description="Basic and acidic residues" evidence="1">
    <location>
        <begin position="1"/>
        <end position="37"/>
    </location>
</feature>
<reference evidence="2" key="1">
    <citation type="submission" date="2012-04" db="EMBL/GenBank/DDBJ databases">
        <title>Application of the functional alkylcatechol dioxygenase gene as a biomonitoring marker in the detection of medium/long-chain alkylphenol degradation gene cluster from the long-chain alkylphenol-degrading bacterium strain OP5.</title>
        <authorList>
            <person name="Nguyen T.N."/>
            <person name="Huang S.-L."/>
        </authorList>
    </citation>
    <scope>NUCLEOTIDE SEQUENCE</scope>
    <source>
        <strain evidence="2">OP5</strain>
    </source>
</reference>
<name>I6U563_9GAMM</name>
<protein>
    <submittedName>
        <fullName evidence="2">4-oxalocrotonate decarboxylase</fullName>
    </submittedName>
</protein>
<accession>I6U563</accession>
<dbReference type="EMBL" id="JQ914151">
    <property type="protein sequence ID" value="AFM93936.1"/>
    <property type="molecule type" value="Genomic_DNA"/>
</dbReference>
<feature type="non-terminal residue" evidence="2">
    <location>
        <position position="71"/>
    </location>
</feature>
<evidence type="ECO:0000313" key="2">
    <source>
        <dbReference type="EMBL" id="AFM93936.1"/>
    </source>
</evidence>
<evidence type="ECO:0000256" key="1">
    <source>
        <dbReference type="SAM" id="MobiDB-lite"/>
    </source>
</evidence>
<gene>
    <name evidence="2" type="primary">ophH</name>
</gene>